<name>A0ABV7L5B1_9PROT</name>
<dbReference type="InterPro" id="IPR013078">
    <property type="entry name" value="His_Pase_superF_clade-1"/>
</dbReference>
<dbReference type="Gene3D" id="3.40.50.1240">
    <property type="entry name" value="Phosphoglycerate mutase-like"/>
    <property type="match status" value="1"/>
</dbReference>
<evidence type="ECO:0000313" key="1">
    <source>
        <dbReference type="EMBL" id="MFC3229790.1"/>
    </source>
</evidence>
<dbReference type="CDD" id="cd07067">
    <property type="entry name" value="HP_PGM_like"/>
    <property type="match status" value="1"/>
</dbReference>
<keyword evidence="2" id="KW-1185">Reference proteome</keyword>
<dbReference type="SUPFAM" id="SSF53254">
    <property type="entry name" value="Phosphoglycerate mutase-like"/>
    <property type="match status" value="1"/>
</dbReference>
<dbReference type="Pfam" id="PF00300">
    <property type="entry name" value="His_Phos_1"/>
    <property type="match status" value="1"/>
</dbReference>
<reference evidence="2" key="1">
    <citation type="journal article" date="2019" name="Int. J. Syst. Evol. Microbiol.">
        <title>The Global Catalogue of Microorganisms (GCM) 10K type strain sequencing project: providing services to taxonomists for standard genome sequencing and annotation.</title>
        <authorList>
            <consortium name="The Broad Institute Genomics Platform"/>
            <consortium name="The Broad Institute Genome Sequencing Center for Infectious Disease"/>
            <person name="Wu L."/>
            <person name="Ma J."/>
        </authorList>
    </citation>
    <scope>NUCLEOTIDE SEQUENCE [LARGE SCALE GENOMIC DNA]</scope>
    <source>
        <strain evidence="2">KCTC 42964</strain>
    </source>
</reference>
<dbReference type="SMART" id="SM00855">
    <property type="entry name" value="PGAM"/>
    <property type="match status" value="1"/>
</dbReference>
<dbReference type="EMBL" id="JBHRTR010000034">
    <property type="protein sequence ID" value="MFC3229790.1"/>
    <property type="molecule type" value="Genomic_DNA"/>
</dbReference>
<dbReference type="InterPro" id="IPR050275">
    <property type="entry name" value="PGM_Phosphatase"/>
</dbReference>
<evidence type="ECO:0000313" key="2">
    <source>
        <dbReference type="Proteomes" id="UP001595528"/>
    </source>
</evidence>
<accession>A0ABV7L5B1</accession>
<sequence length="214" mass="23860">MALRLFWVRHGPVLGRQAGVIYPSEDVEIEVPLPEAPQALAAHLPRDADWVISPMHRTRMTAEAILAYADHRPELKIVPEIAEQYFGNYMGLTYQEALARAGGVKDNDHWPIPLGHRPPEGESYQDVHDRVGRILDRWANEHSDRDIVAVAHGGPIKSAIAHVLQIPLGAVTRVLIDNFSVTRMHRLPDGLWRVEAVNVLPWNAGGYPVPGSPR</sequence>
<dbReference type="RefSeq" id="WP_379904324.1">
    <property type="nucleotide sequence ID" value="NZ_JBHRTR010000034.1"/>
</dbReference>
<organism evidence="1 2">
    <name type="scientific">Marinibaculum pumilum</name>
    <dbReference type="NCBI Taxonomy" id="1766165"/>
    <lineage>
        <taxon>Bacteria</taxon>
        <taxon>Pseudomonadati</taxon>
        <taxon>Pseudomonadota</taxon>
        <taxon>Alphaproteobacteria</taxon>
        <taxon>Rhodospirillales</taxon>
        <taxon>Rhodospirillaceae</taxon>
        <taxon>Marinibaculum</taxon>
    </lineage>
</organism>
<dbReference type="PANTHER" id="PTHR48100">
    <property type="entry name" value="BROAD-SPECIFICITY PHOSPHATASE YOR283W-RELATED"/>
    <property type="match status" value="1"/>
</dbReference>
<protein>
    <submittedName>
        <fullName evidence="1">Histidine phosphatase family protein</fullName>
    </submittedName>
</protein>
<gene>
    <name evidence="1" type="ORF">ACFOGJ_21250</name>
</gene>
<dbReference type="Proteomes" id="UP001595528">
    <property type="component" value="Unassembled WGS sequence"/>
</dbReference>
<dbReference type="InterPro" id="IPR029033">
    <property type="entry name" value="His_PPase_superfam"/>
</dbReference>
<proteinExistence type="predicted"/>
<dbReference type="PANTHER" id="PTHR48100:SF1">
    <property type="entry name" value="HISTIDINE PHOSPHATASE FAMILY PROTEIN-RELATED"/>
    <property type="match status" value="1"/>
</dbReference>
<comment type="caution">
    <text evidence="1">The sequence shown here is derived from an EMBL/GenBank/DDBJ whole genome shotgun (WGS) entry which is preliminary data.</text>
</comment>